<comment type="catalytic activity">
    <reaction evidence="4">
        <text>alpha-D-glucose 6-phosphate = beta-D-fructose 6-phosphate</text>
        <dbReference type="Rhea" id="RHEA:11816"/>
        <dbReference type="ChEBI" id="CHEBI:57634"/>
        <dbReference type="ChEBI" id="CHEBI:58225"/>
        <dbReference type="EC" id="5.3.1.9"/>
    </reaction>
</comment>
<dbReference type="InterPro" id="IPR001672">
    <property type="entry name" value="G6P_Isomerase"/>
</dbReference>
<protein>
    <recommendedName>
        <fullName evidence="4">Glucose-6-phosphate isomerase</fullName>
        <ecNumber evidence="4">5.3.1.9</ecNumber>
    </recommendedName>
</protein>
<comment type="pathway">
    <text evidence="4">Carbohydrate degradation; glycolysis; D-glyceraldehyde 3-phosphate and glycerone phosphate from D-glucose: step 2/4.</text>
</comment>
<dbReference type="PANTHER" id="PTHR11469:SF1">
    <property type="entry name" value="GLUCOSE-6-PHOSPHATE ISOMERASE"/>
    <property type="match status" value="1"/>
</dbReference>
<dbReference type="SUPFAM" id="SSF53697">
    <property type="entry name" value="SIS domain"/>
    <property type="match status" value="1"/>
</dbReference>
<evidence type="ECO:0000256" key="3">
    <source>
        <dbReference type="ARBA" id="ARBA00023235"/>
    </source>
</evidence>
<dbReference type="PANTHER" id="PTHR11469">
    <property type="entry name" value="GLUCOSE-6-PHOSPHATE ISOMERASE"/>
    <property type="match status" value="1"/>
</dbReference>
<name>A0ABM7V9J1_9PROT</name>
<accession>A0ABM7V9J1</accession>
<keyword evidence="3 4" id="KW-0413">Isomerase</keyword>
<keyword evidence="1 4" id="KW-0312">Gluconeogenesis</keyword>
<dbReference type="PRINTS" id="PR00662">
    <property type="entry name" value="G6PISOMERASE"/>
</dbReference>
<evidence type="ECO:0000256" key="2">
    <source>
        <dbReference type="ARBA" id="ARBA00023152"/>
    </source>
</evidence>
<organism evidence="5 6">
    <name type="scientific">Candidatus Hydrogenosomobacter endosymbioticus</name>
    <dbReference type="NCBI Taxonomy" id="2558174"/>
    <lineage>
        <taxon>Bacteria</taxon>
        <taxon>Pseudomonadati</taxon>
        <taxon>Pseudomonadota</taxon>
        <taxon>Alphaproteobacteria</taxon>
        <taxon>Holosporales</taxon>
        <taxon>Holosporaceae</taxon>
        <taxon>Candidatus Hydrogenosomobacter</taxon>
    </lineage>
</organism>
<dbReference type="RefSeq" id="WP_236864812.1">
    <property type="nucleotide sequence ID" value="NZ_AP025225.1"/>
</dbReference>
<dbReference type="EMBL" id="AP025225">
    <property type="protein sequence ID" value="BDB96438.1"/>
    <property type="molecule type" value="Genomic_DNA"/>
</dbReference>
<gene>
    <name evidence="5" type="primary">pgi</name>
    <name evidence="5" type="ORF">HYD_5710</name>
</gene>
<dbReference type="InterPro" id="IPR046348">
    <property type="entry name" value="SIS_dom_sf"/>
</dbReference>
<evidence type="ECO:0000313" key="5">
    <source>
        <dbReference type="EMBL" id="BDB96438.1"/>
    </source>
</evidence>
<dbReference type="Pfam" id="PF00342">
    <property type="entry name" value="PGI"/>
    <property type="match status" value="1"/>
</dbReference>
<keyword evidence="6" id="KW-1185">Reference proteome</keyword>
<evidence type="ECO:0000256" key="1">
    <source>
        <dbReference type="ARBA" id="ARBA00022432"/>
    </source>
</evidence>
<dbReference type="Proteomes" id="UP001320209">
    <property type="component" value="Chromosome"/>
</dbReference>
<dbReference type="EC" id="5.3.1.9" evidence="4"/>
<reference evidence="5" key="1">
    <citation type="submission" date="2021-10" db="EMBL/GenBank/DDBJ databases">
        <title>Genome Sequence of The Candidatus Hydrogeosomobacter endosymbioticus, an Intracellular Bacterial Symbiont of the Anaerobic Ciliate GW7.</title>
        <authorList>
            <person name="Shiohama Y."/>
            <person name="Shinzato N."/>
        </authorList>
    </citation>
    <scope>NUCLEOTIDE SEQUENCE [LARGE SCALE GENOMIC DNA]</scope>
    <source>
        <strain evidence="5">200920</strain>
    </source>
</reference>
<dbReference type="PROSITE" id="PS51463">
    <property type="entry name" value="P_GLUCOSE_ISOMERASE_3"/>
    <property type="match status" value="1"/>
</dbReference>
<dbReference type="Gene3D" id="3.40.50.10490">
    <property type="entry name" value="Glucose-6-phosphate isomerase like protein, domain 1"/>
    <property type="match status" value="2"/>
</dbReference>
<evidence type="ECO:0000313" key="6">
    <source>
        <dbReference type="Proteomes" id="UP001320209"/>
    </source>
</evidence>
<evidence type="ECO:0000256" key="4">
    <source>
        <dbReference type="RuleBase" id="RU000612"/>
    </source>
</evidence>
<sequence length="429" mass="47736">MFKTGPIIHQDISPCFLYGALSDEQFVIARNTADSAFRAVGRNAENRMLPFLEAPFNEECIEKAESVVSHFRKFESVLVIGTGGSSLGARTMTSLLQSWVMADNAFPKLYFLDNLDAEIFWEIMSIVNPKTTGVIAVSKSGETAETLIQVMRCIEYWSGIIDIGTLSEQFLFITEPKNNFLRKIAAHFGIKCMDHPTNIGGRFSCFSLGSILPPMIIGFDVRKFFHGAASTCNQIFLGRLRAPIDGAALALALYNTKNIRTHVFFPYGDAFSSFTFWCRQLIAESIGKNGVGFTPVYGMGPVDQHSQLQLYMDGPDDKLFTVLFEKQVARERLSPNTWDFLPSLRPFAISAIADLVSAQCNATCQALMKKKRPVRILCVHVLNEQTLGALMMNFIIETLITAEIFHVDPLTQPSVEIGKKIALDALSKR</sequence>
<proteinExistence type="inferred from homology"/>
<dbReference type="GO" id="GO:0016853">
    <property type="term" value="F:isomerase activity"/>
    <property type="evidence" value="ECO:0007669"/>
    <property type="project" value="UniProtKB-KW"/>
</dbReference>
<keyword evidence="2 4" id="KW-0324">Glycolysis</keyword>
<comment type="similarity">
    <text evidence="4">Belongs to the GPI family.</text>
</comment>